<evidence type="ECO:0000256" key="1">
    <source>
        <dbReference type="SAM" id="Phobius"/>
    </source>
</evidence>
<feature type="domain" description="SH3b" evidence="2">
    <location>
        <begin position="64"/>
        <end position="126"/>
    </location>
</feature>
<dbReference type="Proteomes" id="UP000724686">
    <property type="component" value="Unassembled WGS sequence"/>
</dbReference>
<dbReference type="RefSeq" id="WP_205280210.1">
    <property type="nucleotide sequence ID" value="NZ_JAFFPU010000044.1"/>
</dbReference>
<keyword evidence="4" id="KW-1185">Reference proteome</keyword>
<dbReference type="Gene3D" id="2.30.30.40">
    <property type="entry name" value="SH3 Domains"/>
    <property type="match status" value="1"/>
</dbReference>
<keyword evidence="1" id="KW-0472">Membrane</keyword>
<evidence type="ECO:0000313" key="4">
    <source>
        <dbReference type="Proteomes" id="UP000724686"/>
    </source>
</evidence>
<name>A0ABS2UCV5_9LEPT</name>
<dbReference type="EMBL" id="JAFFPU010000044">
    <property type="protein sequence ID" value="MBM9578178.1"/>
    <property type="molecule type" value="Genomic_DNA"/>
</dbReference>
<keyword evidence="1" id="KW-1133">Transmembrane helix</keyword>
<reference evidence="3 4" key="1">
    <citation type="submission" date="2021-02" db="EMBL/GenBank/DDBJ databases">
        <title>Leptospira ainlahdjerensis sp. nov., Leptospira ainazelensis sp. nov., Leptospira abararensis sp. nov. and Leptospira chreensis sp. nov., four new species isolated from water sources in Algeria.</title>
        <authorList>
            <person name="Amara Korba A."/>
            <person name="Kainiu M."/>
            <person name="Vincent A.T."/>
            <person name="Mariet J.-F."/>
            <person name="Veyrier F.J."/>
            <person name="Goarant C."/>
            <person name="Picardeau M."/>
        </authorList>
    </citation>
    <scope>NUCLEOTIDE SEQUENCE [LARGE SCALE GENOMIC DNA]</scope>
    <source>
        <strain evidence="3 4">201903070</strain>
    </source>
</reference>
<dbReference type="Pfam" id="PF08239">
    <property type="entry name" value="SH3_3"/>
    <property type="match status" value="1"/>
</dbReference>
<sequence>MKELSELFKDKIWKRILNNDSFRLYFVGGSLLFFCFLLFSIYSIRKNSFSEYETKRYGIITTKSGAIIRKEPNTKSDRVDIIRHKGLFYVIGETYDYRKVENLGTNKWYKVKTYGDVEGWIFGNLLELVSEDKALKRRHQDQANFESLLVRLIINEAGNRIETSGLFPYDKIADIRITSPIQPITDFSYNVYVEALMIGTIIGVDKQKVSVRVNLDMYIDYNYLSSSEVKVRGVDILGYEKVEGLNPSDVVNLLSQIL</sequence>
<comment type="caution">
    <text evidence="3">The sequence shown here is derived from an EMBL/GenBank/DDBJ whole genome shotgun (WGS) entry which is preliminary data.</text>
</comment>
<proteinExistence type="predicted"/>
<dbReference type="InterPro" id="IPR003646">
    <property type="entry name" value="SH3-like_bac-type"/>
</dbReference>
<protein>
    <submittedName>
        <fullName evidence="3">SH3 domain-containing protein</fullName>
    </submittedName>
</protein>
<gene>
    <name evidence="3" type="ORF">JWG45_13555</name>
</gene>
<feature type="transmembrane region" description="Helical" evidence="1">
    <location>
        <begin position="21"/>
        <end position="42"/>
    </location>
</feature>
<organism evidence="3 4">
    <name type="scientific">Leptospira ainlahdjerensis</name>
    <dbReference type="NCBI Taxonomy" id="2810033"/>
    <lineage>
        <taxon>Bacteria</taxon>
        <taxon>Pseudomonadati</taxon>
        <taxon>Spirochaetota</taxon>
        <taxon>Spirochaetia</taxon>
        <taxon>Leptospirales</taxon>
        <taxon>Leptospiraceae</taxon>
        <taxon>Leptospira</taxon>
    </lineage>
</organism>
<evidence type="ECO:0000259" key="2">
    <source>
        <dbReference type="Pfam" id="PF08239"/>
    </source>
</evidence>
<accession>A0ABS2UCV5</accession>
<evidence type="ECO:0000313" key="3">
    <source>
        <dbReference type="EMBL" id="MBM9578178.1"/>
    </source>
</evidence>
<keyword evidence="1" id="KW-0812">Transmembrane</keyword>